<name>A0A7S4QVD2_9DINO</name>
<feature type="region of interest" description="Disordered" evidence="1">
    <location>
        <begin position="492"/>
        <end position="519"/>
    </location>
</feature>
<keyword evidence="2" id="KW-0812">Transmembrane</keyword>
<feature type="transmembrane region" description="Helical" evidence="2">
    <location>
        <begin position="371"/>
        <end position="393"/>
    </location>
</feature>
<feature type="transmembrane region" description="Helical" evidence="2">
    <location>
        <begin position="133"/>
        <end position="155"/>
    </location>
</feature>
<accession>A0A7S4QVD2</accession>
<keyword evidence="2" id="KW-1133">Transmembrane helix</keyword>
<proteinExistence type="predicted"/>
<reference evidence="3" key="1">
    <citation type="submission" date="2021-01" db="EMBL/GenBank/DDBJ databases">
        <authorList>
            <person name="Corre E."/>
            <person name="Pelletier E."/>
            <person name="Niang G."/>
            <person name="Scheremetjew M."/>
            <person name="Finn R."/>
            <person name="Kale V."/>
            <person name="Holt S."/>
            <person name="Cochrane G."/>
            <person name="Meng A."/>
            <person name="Brown T."/>
            <person name="Cohen L."/>
        </authorList>
    </citation>
    <scope>NUCLEOTIDE SEQUENCE</scope>
    <source>
        <strain evidence="3">CCMP3105</strain>
    </source>
</reference>
<evidence type="ECO:0000256" key="2">
    <source>
        <dbReference type="SAM" id="Phobius"/>
    </source>
</evidence>
<gene>
    <name evidence="3" type="ORF">AMON00008_LOCUS25485</name>
</gene>
<dbReference type="EMBL" id="HBNR01036988">
    <property type="protein sequence ID" value="CAE4593563.1"/>
    <property type="molecule type" value="Transcribed_RNA"/>
</dbReference>
<feature type="transmembrane region" description="Helical" evidence="2">
    <location>
        <begin position="308"/>
        <end position="325"/>
    </location>
</feature>
<feature type="compositionally biased region" description="Basic and acidic residues" evidence="1">
    <location>
        <begin position="42"/>
        <end position="53"/>
    </location>
</feature>
<protein>
    <submittedName>
        <fullName evidence="3">Uncharacterized protein</fullName>
    </submittedName>
</protein>
<feature type="transmembrane region" description="Helical" evidence="2">
    <location>
        <begin position="216"/>
        <end position="249"/>
    </location>
</feature>
<feature type="region of interest" description="Disordered" evidence="1">
    <location>
        <begin position="1"/>
        <end position="71"/>
    </location>
</feature>
<feature type="compositionally biased region" description="Polar residues" evidence="1">
    <location>
        <begin position="501"/>
        <end position="512"/>
    </location>
</feature>
<feature type="transmembrane region" description="Helical" evidence="2">
    <location>
        <begin position="608"/>
        <end position="628"/>
    </location>
</feature>
<feature type="transmembrane region" description="Helical" evidence="2">
    <location>
        <begin position="405"/>
        <end position="424"/>
    </location>
</feature>
<dbReference type="AlphaFoldDB" id="A0A7S4QVD2"/>
<feature type="transmembrane region" description="Helical" evidence="2">
    <location>
        <begin position="346"/>
        <end position="365"/>
    </location>
</feature>
<keyword evidence="2" id="KW-0472">Membrane</keyword>
<sequence length="983" mass="107665">MPRDAMTEQTQPLLIQAERPQDLGDDQVQPPSVQTGEPGEGAEAKVLPDKPDEPDGPSGGAAVATPQSQQEELVEARMPANVYSSFIWRVMCLEKQFREELYGQGAGAGPQRQTFGQAICMWWRFKVKVINSLFATFSNLFLNFAMQFKLCLWLWDTVYTKADNNPDLVTQEHYSNLKVNVFLHIFAVACFTAMKDVFDEFRIITAGVYKDSPEQYCLSAFAVALCLVVLLQEVFIFIAVIFIGSAYILASEDAETMVLNCLSLAFITELDELIFTAIPDSELPNARGEALLRTKTIGKFMSPFVTKGLYFVFVSGWPSLFKYVLELQIYSHGRATDVTVETVRGSISYQAALVVFVLLIVGMLARGLGLVQMGAGLVAVVVLGLAGYGLFSWRGQLGLLGSKWWLKWLLLGSWALLVAAAYALKVFMGVSYTDLQYRAFCPKTDEPWPEELCEESPDGETCASLVYGKYAYSVRDGDYVMTHQSCRCKKVRSEQGEGGQNARSSSKDSTGGEQFDKPVEGDPVARFCLGEEAYELQLRGRSLWRAPPRWPVLEAPEWEAVDGVTFDRALPSPESNEPLPQLPPLRVIPILDPKRHAPLYAKIFCLPFWLYAVPLGLAVMLSAAFGALSVKRSYDSSLEEIAPLEQSDVWAIREMAVGMAESVGDGAWRVHGGFCPVELVPCELDAGLCVALAAGSPNNSAYARWCPVARSGRSCASLRRALGFRAMEGGAVPYCSGAAPGGSVTLFQARVACGKLGARLCRPSELDASTVSWSAEPCAGGGYWHRSGEAWACREPGAAAPSLCCADEDVEAWPCPRDLPGHTCSWVSCGAGLGPTNCNFLPALGPVSTIFGTPFDHSLCGCAGTHCAWSMVKNNVTYWWCRSPSEEQLRSAPRFQLVRRGAGCDPQDQYVGVFYSDRSCAGAVEDAGGRFCRFNDARKNYSHGLLGLSPLKKGKCYWEKTTSRQCPEGFQGDSFDFFEILPP</sequence>
<organism evidence="3">
    <name type="scientific">Alexandrium monilatum</name>
    <dbReference type="NCBI Taxonomy" id="311494"/>
    <lineage>
        <taxon>Eukaryota</taxon>
        <taxon>Sar</taxon>
        <taxon>Alveolata</taxon>
        <taxon>Dinophyceae</taxon>
        <taxon>Gonyaulacales</taxon>
        <taxon>Pyrocystaceae</taxon>
        <taxon>Alexandrium</taxon>
    </lineage>
</organism>
<evidence type="ECO:0000256" key="1">
    <source>
        <dbReference type="SAM" id="MobiDB-lite"/>
    </source>
</evidence>
<evidence type="ECO:0000313" key="3">
    <source>
        <dbReference type="EMBL" id="CAE4593563.1"/>
    </source>
</evidence>